<dbReference type="Proteomes" id="UP000245462">
    <property type="component" value="Unassembled WGS sequence"/>
</dbReference>
<evidence type="ECO:0000313" key="8">
    <source>
        <dbReference type="EMBL" id="PVZ08094.1"/>
    </source>
</evidence>
<keyword evidence="2 8" id="KW-0489">Methyltransferase</keyword>
<evidence type="ECO:0000313" key="9">
    <source>
        <dbReference type="Proteomes" id="UP000245462"/>
    </source>
</evidence>
<dbReference type="Pfam" id="PF17827">
    <property type="entry name" value="PrmC_N"/>
    <property type="match status" value="1"/>
</dbReference>
<dbReference type="CDD" id="cd02440">
    <property type="entry name" value="AdoMet_MTases"/>
    <property type="match status" value="1"/>
</dbReference>
<dbReference type="InterPro" id="IPR019874">
    <property type="entry name" value="RF_methyltr_PrmC"/>
</dbReference>
<dbReference type="InterPro" id="IPR050320">
    <property type="entry name" value="N5-glutamine_MTase"/>
</dbReference>
<feature type="domain" description="Release factor glutamine methyltransferase N-terminal" evidence="7">
    <location>
        <begin position="13"/>
        <end position="78"/>
    </location>
</feature>
<organism evidence="8 9">
    <name type="scientific">Porphyromonas loveana</name>
    <dbReference type="NCBI Taxonomy" id="1884669"/>
    <lineage>
        <taxon>Bacteria</taxon>
        <taxon>Pseudomonadati</taxon>
        <taxon>Bacteroidota</taxon>
        <taxon>Bacteroidia</taxon>
        <taxon>Bacteroidales</taxon>
        <taxon>Porphyromonadaceae</taxon>
        <taxon>Porphyromonas</taxon>
    </lineage>
</organism>
<gene>
    <name evidence="8" type="ORF">C7382_11527</name>
</gene>
<evidence type="ECO:0000259" key="7">
    <source>
        <dbReference type="Pfam" id="PF17827"/>
    </source>
</evidence>
<dbReference type="GeneID" id="94551288"/>
<proteinExistence type="predicted"/>
<dbReference type="GO" id="GO:0102559">
    <property type="term" value="F:peptide chain release factor N(5)-glutamine methyltransferase activity"/>
    <property type="evidence" value="ECO:0007669"/>
    <property type="project" value="UniProtKB-EC"/>
</dbReference>
<dbReference type="PANTHER" id="PTHR18895">
    <property type="entry name" value="HEMK METHYLTRANSFERASE"/>
    <property type="match status" value="1"/>
</dbReference>
<dbReference type="SUPFAM" id="SSF53335">
    <property type="entry name" value="S-adenosyl-L-methionine-dependent methyltransferases"/>
    <property type="match status" value="1"/>
</dbReference>
<evidence type="ECO:0000256" key="5">
    <source>
        <dbReference type="ARBA" id="ARBA00048391"/>
    </source>
</evidence>
<reference evidence="8 9" key="1">
    <citation type="submission" date="2018-04" db="EMBL/GenBank/DDBJ databases">
        <title>Genomic Encyclopedia of Type Strains, Phase IV (KMG-IV): sequencing the most valuable type-strain genomes for metagenomic binning, comparative biology and taxonomic classification.</title>
        <authorList>
            <person name="Goeker M."/>
        </authorList>
    </citation>
    <scope>NUCLEOTIDE SEQUENCE [LARGE SCALE GENOMIC DNA]</scope>
    <source>
        <strain evidence="8 9">DSM 28520</strain>
    </source>
</reference>
<dbReference type="EC" id="2.1.1.297" evidence="1"/>
<evidence type="ECO:0000256" key="3">
    <source>
        <dbReference type="ARBA" id="ARBA00022679"/>
    </source>
</evidence>
<dbReference type="NCBIfam" id="TIGR03534">
    <property type="entry name" value="RF_mod_PrmC"/>
    <property type="match status" value="1"/>
</dbReference>
<feature type="domain" description="Methyltransferase small" evidence="6">
    <location>
        <begin position="119"/>
        <end position="197"/>
    </location>
</feature>
<dbReference type="InterPro" id="IPR040758">
    <property type="entry name" value="PrmC_N"/>
</dbReference>
<protein>
    <recommendedName>
        <fullName evidence="1">peptide chain release factor N(5)-glutamine methyltransferase</fullName>
        <ecNumber evidence="1">2.1.1.297</ecNumber>
    </recommendedName>
</protein>
<comment type="caution">
    <text evidence="8">The sequence shown here is derived from an EMBL/GenBank/DDBJ whole genome shotgun (WGS) entry which is preliminary data.</text>
</comment>
<accession>A0A2U1F7E5</accession>
<dbReference type="PANTHER" id="PTHR18895:SF74">
    <property type="entry name" value="MTRF1L RELEASE FACTOR GLUTAMINE METHYLTRANSFERASE"/>
    <property type="match status" value="1"/>
</dbReference>
<keyword evidence="9" id="KW-1185">Reference proteome</keyword>
<dbReference type="InterPro" id="IPR007848">
    <property type="entry name" value="Small_mtfrase_dom"/>
</dbReference>
<dbReference type="Gene3D" id="3.40.50.150">
    <property type="entry name" value="Vaccinia Virus protein VP39"/>
    <property type="match status" value="1"/>
</dbReference>
<dbReference type="EMBL" id="QEKY01000015">
    <property type="protein sequence ID" value="PVZ08094.1"/>
    <property type="molecule type" value="Genomic_DNA"/>
</dbReference>
<dbReference type="PROSITE" id="PS00092">
    <property type="entry name" value="N6_MTASE"/>
    <property type="match status" value="1"/>
</dbReference>
<dbReference type="OrthoDB" id="9800643at2"/>
<dbReference type="InterPro" id="IPR002052">
    <property type="entry name" value="DNA_methylase_N6_adenine_CS"/>
</dbReference>
<dbReference type="InterPro" id="IPR004556">
    <property type="entry name" value="HemK-like"/>
</dbReference>
<dbReference type="Gene3D" id="1.10.8.10">
    <property type="entry name" value="DNA helicase RuvA subunit, C-terminal domain"/>
    <property type="match status" value="1"/>
</dbReference>
<dbReference type="RefSeq" id="WP_116679825.1">
    <property type="nucleotide sequence ID" value="NZ_JBGXZY010000036.1"/>
</dbReference>
<dbReference type="AlphaFoldDB" id="A0A2U1F7E5"/>
<evidence type="ECO:0000256" key="2">
    <source>
        <dbReference type="ARBA" id="ARBA00022603"/>
    </source>
</evidence>
<sequence length="293" mass="32207">MITFDEAGQRIESALLRLYEPDELRSIVRELLSEATRLSRTQLLLAHKDTLLSSEAEGTLTRCLDRMREGMPLQYAVGHAPFMGREFEVSPAVLIPRPETEELVELVLSREKATVTLLHLLDVGTGSGCLAVTLARMLPAEVWAMDVSSEALVVAGRNVTEGARITLVEADVLVPDARWDLLPPVDVIVSNPPYIMPSEGAAMASHVLDYEPSLALFAPEADPLLFYRAIADMAESGKLRPGGRLYVELNARLAEETCALFRARSSWHGVELHKDLSGKNRFLSAQYLTSAAI</sequence>
<dbReference type="GO" id="GO:0032259">
    <property type="term" value="P:methylation"/>
    <property type="evidence" value="ECO:0007669"/>
    <property type="project" value="UniProtKB-KW"/>
</dbReference>
<dbReference type="Pfam" id="PF05175">
    <property type="entry name" value="MTS"/>
    <property type="match status" value="1"/>
</dbReference>
<dbReference type="InterPro" id="IPR029063">
    <property type="entry name" value="SAM-dependent_MTases_sf"/>
</dbReference>
<keyword evidence="3 8" id="KW-0808">Transferase</keyword>
<comment type="catalytic activity">
    <reaction evidence="5">
        <text>L-glutaminyl-[peptide chain release factor] + S-adenosyl-L-methionine = N(5)-methyl-L-glutaminyl-[peptide chain release factor] + S-adenosyl-L-homocysteine + H(+)</text>
        <dbReference type="Rhea" id="RHEA:42896"/>
        <dbReference type="Rhea" id="RHEA-COMP:10271"/>
        <dbReference type="Rhea" id="RHEA-COMP:10272"/>
        <dbReference type="ChEBI" id="CHEBI:15378"/>
        <dbReference type="ChEBI" id="CHEBI:30011"/>
        <dbReference type="ChEBI" id="CHEBI:57856"/>
        <dbReference type="ChEBI" id="CHEBI:59789"/>
        <dbReference type="ChEBI" id="CHEBI:61891"/>
        <dbReference type="EC" id="2.1.1.297"/>
    </reaction>
</comment>
<dbReference type="NCBIfam" id="TIGR00536">
    <property type="entry name" value="hemK_fam"/>
    <property type="match status" value="1"/>
</dbReference>
<dbReference type="GO" id="GO:0003676">
    <property type="term" value="F:nucleic acid binding"/>
    <property type="evidence" value="ECO:0007669"/>
    <property type="project" value="InterPro"/>
</dbReference>
<evidence type="ECO:0000256" key="4">
    <source>
        <dbReference type="ARBA" id="ARBA00022691"/>
    </source>
</evidence>
<evidence type="ECO:0000256" key="1">
    <source>
        <dbReference type="ARBA" id="ARBA00012771"/>
    </source>
</evidence>
<evidence type="ECO:0000259" key="6">
    <source>
        <dbReference type="Pfam" id="PF05175"/>
    </source>
</evidence>
<keyword evidence="4" id="KW-0949">S-adenosyl-L-methionine</keyword>
<name>A0A2U1F7E5_9PORP</name>